<gene>
    <name evidence="4" type="ORF">ACAOBT_LOCUS10851</name>
</gene>
<evidence type="ECO:0000313" key="4">
    <source>
        <dbReference type="EMBL" id="CAH1974000.1"/>
    </source>
</evidence>
<organism evidence="4 5">
    <name type="scientific">Acanthoscelides obtectus</name>
    <name type="common">Bean weevil</name>
    <name type="synonym">Bruchus obtectus</name>
    <dbReference type="NCBI Taxonomy" id="200917"/>
    <lineage>
        <taxon>Eukaryota</taxon>
        <taxon>Metazoa</taxon>
        <taxon>Ecdysozoa</taxon>
        <taxon>Arthropoda</taxon>
        <taxon>Hexapoda</taxon>
        <taxon>Insecta</taxon>
        <taxon>Pterygota</taxon>
        <taxon>Neoptera</taxon>
        <taxon>Endopterygota</taxon>
        <taxon>Coleoptera</taxon>
        <taxon>Polyphaga</taxon>
        <taxon>Cucujiformia</taxon>
        <taxon>Chrysomeloidea</taxon>
        <taxon>Chrysomelidae</taxon>
        <taxon>Bruchinae</taxon>
        <taxon>Bruchini</taxon>
        <taxon>Acanthoscelides</taxon>
    </lineage>
</organism>
<dbReference type="PANTHER" id="PTHR11778">
    <property type="entry name" value="SERYL-TRNA SYNTHETASE"/>
    <property type="match status" value="1"/>
</dbReference>
<dbReference type="GO" id="GO:0006434">
    <property type="term" value="P:seryl-tRNA aminoacylation"/>
    <property type="evidence" value="ECO:0007669"/>
    <property type="project" value="InterPro"/>
</dbReference>
<comment type="similarity">
    <text evidence="1">Belongs to the class-II aminoacyl-tRNA synthetase family. Type-1 seryl-tRNA synthetase subfamily.</text>
</comment>
<proteinExistence type="inferred from homology"/>
<reference evidence="4" key="1">
    <citation type="submission" date="2022-03" db="EMBL/GenBank/DDBJ databases">
        <authorList>
            <person name="Sayadi A."/>
        </authorList>
    </citation>
    <scope>NUCLEOTIDE SEQUENCE</scope>
</reference>
<dbReference type="InterPro" id="IPR042103">
    <property type="entry name" value="SerRS_1_N_sf"/>
</dbReference>
<dbReference type="InterPro" id="IPR002317">
    <property type="entry name" value="Ser-tRNA-ligase_type_1"/>
</dbReference>
<dbReference type="GO" id="GO:0005524">
    <property type="term" value="F:ATP binding"/>
    <property type="evidence" value="ECO:0007669"/>
    <property type="project" value="InterPro"/>
</dbReference>
<evidence type="ECO:0000256" key="1">
    <source>
        <dbReference type="ARBA" id="ARBA00010728"/>
    </source>
</evidence>
<evidence type="ECO:0000313" key="5">
    <source>
        <dbReference type="Proteomes" id="UP001152888"/>
    </source>
</evidence>
<dbReference type="SUPFAM" id="SSF55681">
    <property type="entry name" value="Class II aaRS and biotin synthetases"/>
    <property type="match status" value="1"/>
</dbReference>
<evidence type="ECO:0000256" key="2">
    <source>
        <dbReference type="PIRSR" id="PIRSR001529-1"/>
    </source>
</evidence>
<feature type="domain" description="Aminoacyl-tRNA synthetase class II (G/ P/ S/T)" evidence="3">
    <location>
        <begin position="270"/>
        <end position="429"/>
    </location>
</feature>
<dbReference type="EMBL" id="CAKOFQ010006817">
    <property type="protein sequence ID" value="CAH1974000.1"/>
    <property type="molecule type" value="Genomic_DNA"/>
</dbReference>
<dbReference type="GO" id="GO:0004828">
    <property type="term" value="F:serine-tRNA ligase activity"/>
    <property type="evidence" value="ECO:0007669"/>
    <property type="project" value="InterPro"/>
</dbReference>
<dbReference type="InterPro" id="IPR045864">
    <property type="entry name" value="aa-tRNA-synth_II/BPL/LPL"/>
</dbReference>
<dbReference type="Gene3D" id="1.10.287.40">
    <property type="entry name" value="Serine-tRNA synthetase, tRNA binding domain"/>
    <property type="match status" value="1"/>
</dbReference>
<evidence type="ECO:0000259" key="3">
    <source>
        <dbReference type="Pfam" id="PF00587"/>
    </source>
</evidence>
<feature type="binding site" evidence="2">
    <location>
        <position position="296"/>
    </location>
    <ligand>
        <name>L-serine</name>
        <dbReference type="ChEBI" id="CHEBI:33384"/>
    </ligand>
</feature>
<accession>A0A9P0KGW2</accession>
<keyword evidence="5" id="KW-1185">Reference proteome</keyword>
<protein>
    <recommendedName>
        <fullName evidence="3">Aminoacyl-tRNA synthetase class II (G/ P/ S/T) domain-containing protein</fullName>
    </recommendedName>
</protein>
<name>A0A9P0KGW2_ACAOB</name>
<dbReference type="SUPFAM" id="SSF46589">
    <property type="entry name" value="tRNA-binding arm"/>
    <property type="match status" value="1"/>
</dbReference>
<dbReference type="AlphaFoldDB" id="A0A9P0KGW2"/>
<dbReference type="PIRSF" id="PIRSF001529">
    <property type="entry name" value="Ser-tRNA-synth_IIa"/>
    <property type="match status" value="1"/>
</dbReference>
<comment type="caution">
    <text evidence="4">The sequence shown here is derived from an EMBL/GenBank/DDBJ whole genome shotgun (WGS) entry which is preliminary data.</text>
</comment>
<dbReference type="OrthoDB" id="24683at2759"/>
<feature type="site" description="Important for serine binding" evidence="2">
    <location>
        <position position="415"/>
    </location>
</feature>
<dbReference type="Pfam" id="PF00587">
    <property type="entry name" value="tRNA-synt_2b"/>
    <property type="match status" value="1"/>
</dbReference>
<sequence>MNMLKHSCLYFTHTLKRCYSALYITGKKAQETFAVLTPYIDFEERYNNKKNELIANIAARNYPLDIHKVFDSWEFFQTVDDRRKKLEATRTELAQKISTLMKEYSKNEDEIKKLRLHAKLIKDDLKAMKEHYYEVEEQVMLKILDLPNVLHPKTPLKEETVICQYLEKPESSSESHKDIAEKLGFLQYIDKTSSFLKGEASLFEQAILNYFRNCMIDSGFTVFCNPSFCRSVVAEGCADMENVFTIAESEHSKENLNHLHLSGGATLLSFMAYFTKHTLLSTQLPLKYFAVGKRYRNVDPEKTDDLFNLSQESSLNIFLATADNELVDLDCVLKDVKGFYQKLGYHFRMVLLPANRIEKSESLHVSIQMYSNHLNGYVEVGNISSYDSYLSKRLIFTYNDQSSKDRAFPKIIAGTVLNVPKVLGCVLENSPDKNLLSDVLNKYLFH</sequence>
<dbReference type="InterPro" id="IPR010978">
    <property type="entry name" value="tRNA-bd_arm"/>
</dbReference>
<dbReference type="Proteomes" id="UP001152888">
    <property type="component" value="Unassembled WGS sequence"/>
</dbReference>
<dbReference type="InterPro" id="IPR002314">
    <property type="entry name" value="aa-tRNA-synt_IIb"/>
</dbReference>
<dbReference type="Gene3D" id="3.30.930.10">
    <property type="entry name" value="Bira Bifunctional Protein, Domain 2"/>
    <property type="match status" value="1"/>
</dbReference>